<keyword evidence="3 6" id="KW-0732">Signal</keyword>
<dbReference type="InterPro" id="IPR033985">
    <property type="entry name" value="SusD-like_N"/>
</dbReference>
<feature type="signal peptide" evidence="6">
    <location>
        <begin position="1"/>
        <end position="22"/>
    </location>
</feature>
<accession>A0A4U6D817</accession>
<dbReference type="OrthoDB" id="9792139at2"/>
<dbReference type="Pfam" id="PF07980">
    <property type="entry name" value="SusD_RagB"/>
    <property type="match status" value="1"/>
</dbReference>
<evidence type="ECO:0000313" key="9">
    <source>
        <dbReference type="EMBL" id="TKT90274.1"/>
    </source>
</evidence>
<evidence type="ECO:0000256" key="4">
    <source>
        <dbReference type="ARBA" id="ARBA00023136"/>
    </source>
</evidence>
<evidence type="ECO:0000256" key="3">
    <source>
        <dbReference type="ARBA" id="ARBA00022729"/>
    </source>
</evidence>
<evidence type="ECO:0000313" key="10">
    <source>
        <dbReference type="Proteomes" id="UP000304900"/>
    </source>
</evidence>
<evidence type="ECO:0000259" key="8">
    <source>
        <dbReference type="Pfam" id="PF14322"/>
    </source>
</evidence>
<dbReference type="InterPro" id="IPR012944">
    <property type="entry name" value="SusD_RagB_dom"/>
</dbReference>
<reference evidence="9 10" key="1">
    <citation type="submission" date="2019-05" db="EMBL/GenBank/DDBJ databases">
        <title>Dyadobacter AR-3-8 sp. nov., isolated from arctic soil.</title>
        <authorList>
            <person name="Chaudhary D.K."/>
        </authorList>
    </citation>
    <scope>NUCLEOTIDE SEQUENCE [LARGE SCALE GENOMIC DNA]</scope>
    <source>
        <strain evidence="9 10">AR-3-8</strain>
    </source>
</reference>
<dbReference type="AlphaFoldDB" id="A0A4U6D817"/>
<dbReference type="Gene3D" id="1.25.40.390">
    <property type="match status" value="1"/>
</dbReference>
<name>A0A4U6D817_9BACT</name>
<dbReference type="EMBL" id="SZVO01000010">
    <property type="protein sequence ID" value="TKT90274.1"/>
    <property type="molecule type" value="Genomic_DNA"/>
</dbReference>
<keyword evidence="5" id="KW-0998">Cell outer membrane</keyword>
<dbReference type="GO" id="GO:0009279">
    <property type="term" value="C:cell outer membrane"/>
    <property type="evidence" value="ECO:0007669"/>
    <property type="project" value="UniProtKB-SubCell"/>
</dbReference>
<feature type="domain" description="RagB/SusD" evidence="7">
    <location>
        <begin position="273"/>
        <end position="591"/>
    </location>
</feature>
<comment type="similarity">
    <text evidence="2">Belongs to the SusD family.</text>
</comment>
<feature type="chain" id="PRO_5020321612" evidence="6">
    <location>
        <begin position="23"/>
        <end position="592"/>
    </location>
</feature>
<evidence type="ECO:0000256" key="1">
    <source>
        <dbReference type="ARBA" id="ARBA00004442"/>
    </source>
</evidence>
<comment type="caution">
    <text evidence="9">The sequence shown here is derived from an EMBL/GenBank/DDBJ whole genome shotgun (WGS) entry which is preliminary data.</text>
</comment>
<gene>
    <name evidence="9" type="ORF">FDK13_21285</name>
</gene>
<evidence type="ECO:0000256" key="2">
    <source>
        <dbReference type="ARBA" id="ARBA00006275"/>
    </source>
</evidence>
<dbReference type="InterPro" id="IPR011990">
    <property type="entry name" value="TPR-like_helical_dom_sf"/>
</dbReference>
<dbReference type="SUPFAM" id="SSF48452">
    <property type="entry name" value="TPR-like"/>
    <property type="match status" value="1"/>
</dbReference>
<sequence length="592" mass="64952">MKKIFNYIATLCLIISLLFLQACQDDFLDKPVQGALGDDVLANAKGLDALLTGTYGALDGQGDFTGGSGWESAPDNWIYGAVAAGDAHKGSDGGDQTPIAAIATFTSGADNGFFNTKWKALYEGVTRANTVLKVLALVKDLPEAEKAPVEAQARFLRGHYYFELKKMWNMVPWIDETTTDFNQPNDVDIWPMIEADLKFAYENLPATQSQVGRVNKWAAGAYLGKTYLYEKKFALAIPVFTDVIASGVTSNGLKYSLVEFKDNFDASTKNNAESVFAIQMVANDGTLDIYSANMGGMLNFPYGTGAPFSCCGFYQPSQALVNSFRTDANGLPLIDDSNSNPVKNDMGLTSSTPFTPDAGTLDPRLDWTVGRRDIPYHDWGLYPGMDWVRDQAYAGPYAPKKNIHRQKNQDIYADLSSWAPGNAINVLVIRFADVLLMAAEAEANAGSLEKAEDYVNLVRARAAKPSGWLYQYLDESNPMAGFSDKPAANYSIKTYPAGKFSGGGKDYALKAIYFERGIELAMEGHRFFDLVRWGIADQKLNGFFSYESKITTDLNGAKFTNSKNVYYPIPQYQIDMSVVGGVAKLKQNPGYN</sequence>
<keyword evidence="4" id="KW-0472">Membrane</keyword>
<dbReference type="RefSeq" id="WP_137342037.1">
    <property type="nucleotide sequence ID" value="NZ_BSQH01000004.1"/>
</dbReference>
<dbReference type="Proteomes" id="UP000304900">
    <property type="component" value="Unassembled WGS sequence"/>
</dbReference>
<feature type="domain" description="SusD-like N-terminal" evidence="8">
    <location>
        <begin position="110"/>
        <end position="228"/>
    </location>
</feature>
<comment type="subcellular location">
    <subcellularLocation>
        <location evidence="1">Cell outer membrane</location>
    </subcellularLocation>
</comment>
<evidence type="ECO:0000259" key="7">
    <source>
        <dbReference type="Pfam" id="PF07980"/>
    </source>
</evidence>
<evidence type="ECO:0000256" key="5">
    <source>
        <dbReference type="ARBA" id="ARBA00023237"/>
    </source>
</evidence>
<dbReference type="PROSITE" id="PS51257">
    <property type="entry name" value="PROKAR_LIPOPROTEIN"/>
    <property type="match status" value="1"/>
</dbReference>
<dbReference type="Pfam" id="PF14322">
    <property type="entry name" value="SusD-like_3"/>
    <property type="match status" value="1"/>
</dbReference>
<evidence type="ECO:0000256" key="6">
    <source>
        <dbReference type="SAM" id="SignalP"/>
    </source>
</evidence>
<protein>
    <submittedName>
        <fullName evidence="9">RagB/SusD family nutrient uptake outer membrane protein</fullName>
    </submittedName>
</protein>
<proteinExistence type="inferred from homology"/>
<organism evidence="9 10">
    <name type="scientific">Dyadobacter frigoris</name>
    <dbReference type="NCBI Taxonomy" id="2576211"/>
    <lineage>
        <taxon>Bacteria</taxon>
        <taxon>Pseudomonadati</taxon>
        <taxon>Bacteroidota</taxon>
        <taxon>Cytophagia</taxon>
        <taxon>Cytophagales</taxon>
        <taxon>Spirosomataceae</taxon>
        <taxon>Dyadobacter</taxon>
    </lineage>
</organism>
<keyword evidence="10" id="KW-1185">Reference proteome</keyword>